<dbReference type="EMBL" id="UOFH01000274">
    <property type="protein sequence ID" value="VAW64141.1"/>
    <property type="molecule type" value="Genomic_DNA"/>
</dbReference>
<gene>
    <name evidence="4" type="ORF">MNBD_GAMMA08-3060</name>
</gene>
<dbReference type="GO" id="GO:0003677">
    <property type="term" value="F:DNA binding"/>
    <property type="evidence" value="ECO:0007669"/>
    <property type="project" value="UniProtKB-KW"/>
</dbReference>
<protein>
    <submittedName>
        <fullName evidence="4">Type I restriction-modification system, specificity subunit S</fullName>
    </submittedName>
</protein>
<keyword evidence="2" id="KW-0238">DNA-binding</keyword>
<dbReference type="InterPro" id="IPR044946">
    <property type="entry name" value="Restrct_endonuc_typeI_TRD_sf"/>
</dbReference>
<dbReference type="AlphaFoldDB" id="A0A3B0X8Q1"/>
<dbReference type="SUPFAM" id="SSF116734">
    <property type="entry name" value="DNA methylase specificity domain"/>
    <property type="match status" value="1"/>
</dbReference>
<sequence>TQTITKDNVRSLLIPLVSLGEQKKNIKKLKLLENEIERLEGLYLNKLRKIDELKKSILQKAFTGELTRTDAKSKNRANSKGAAA</sequence>
<keyword evidence="3" id="KW-0175">Coiled coil</keyword>
<proteinExistence type="predicted"/>
<organism evidence="4">
    <name type="scientific">hydrothermal vent metagenome</name>
    <dbReference type="NCBI Taxonomy" id="652676"/>
    <lineage>
        <taxon>unclassified sequences</taxon>
        <taxon>metagenomes</taxon>
        <taxon>ecological metagenomes</taxon>
    </lineage>
</organism>
<feature type="non-terminal residue" evidence="4">
    <location>
        <position position="1"/>
    </location>
</feature>
<evidence type="ECO:0000256" key="3">
    <source>
        <dbReference type="SAM" id="Coils"/>
    </source>
</evidence>
<dbReference type="Gene3D" id="3.90.220.20">
    <property type="entry name" value="DNA methylase specificity domains"/>
    <property type="match status" value="2"/>
</dbReference>
<accession>A0A3B0X8Q1</accession>
<name>A0A3B0X8Q1_9ZZZZ</name>
<keyword evidence="1" id="KW-0680">Restriction system</keyword>
<evidence type="ECO:0000313" key="4">
    <source>
        <dbReference type="EMBL" id="VAW64141.1"/>
    </source>
</evidence>
<reference evidence="4" key="1">
    <citation type="submission" date="2018-06" db="EMBL/GenBank/DDBJ databases">
        <authorList>
            <person name="Zhirakovskaya E."/>
        </authorList>
    </citation>
    <scope>NUCLEOTIDE SEQUENCE</scope>
</reference>
<evidence type="ECO:0000256" key="1">
    <source>
        <dbReference type="ARBA" id="ARBA00022747"/>
    </source>
</evidence>
<feature type="coiled-coil region" evidence="3">
    <location>
        <begin position="22"/>
        <end position="56"/>
    </location>
</feature>
<evidence type="ECO:0000256" key="2">
    <source>
        <dbReference type="ARBA" id="ARBA00023125"/>
    </source>
</evidence>
<dbReference type="GO" id="GO:0009307">
    <property type="term" value="P:DNA restriction-modification system"/>
    <property type="evidence" value="ECO:0007669"/>
    <property type="project" value="UniProtKB-KW"/>
</dbReference>